<dbReference type="Proteomes" id="UP001487740">
    <property type="component" value="Unassembled WGS sequence"/>
</dbReference>
<comment type="caution">
    <text evidence="2">The sequence shown here is derived from an EMBL/GenBank/DDBJ whole genome shotgun (WGS) entry which is preliminary data.</text>
</comment>
<keyword evidence="3" id="KW-1185">Reference proteome</keyword>
<proteinExistence type="predicted"/>
<accession>A0AAW0TXW8</accession>
<evidence type="ECO:0000313" key="2">
    <source>
        <dbReference type="EMBL" id="KAK8391007.1"/>
    </source>
</evidence>
<dbReference type="EMBL" id="JARAKH010000024">
    <property type="protein sequence ID" value="KAK8391007.1"/>
    <property type="molecule type" value="Genomic_DNA"/>
</dbReference>
<evidence type="ECO:0000256" key="1">
    <source>
        <dbReference type="SAM" id="MobiDB-lite"/>
    </source>
</evidence>
<name>A0AAW0TXW8_SCYPA</name>
<sequence length="73" mass="8209">MCFSNRKGGGRASADLPQTLPLAPEEQMASLTSTFVPEVLLLLAPRLASSRDLARLRQALPRLWRERRIECVF</sequence>
<dbReference type="AlphaFoldDB" id="A0AAW0TXW8"/>
<organism evidence="2 3">
    <name type="scientific">Scylla paramamosain</name>
    <name type="common">Mud crab</name>
    <dbReference type="NCBI Taxonomy" id="85552"/>
    <lineage>
        <taxon>Eukaryota</taxon>
        <taxon>Metazoa</taxon>
        <taxon>Ecdysozoa</taxon>
        <taxon>Arthropoda</taxon>
        <taxon>Crustacea</taxon>
        <taxon>Multicrustacea</taxon>
        <taxon>Malacostraca</taxon>
        <taxon>Eumalacostraca</taxon>
        <taxon>Eucarida</taxon>
        <taxon>Decapoda</taxon>
        <taxon>Pleocyemata</taxon>
        <taxon>Brachyura</taxon>
        <taxon>Eubrachyura</taxon>
        <taxon>Portunoidea</taxon>
        <taxon>Portunidae</taxon>
        <taxon>Portuninae</taxon>
        <taxon>Scylla</taxon>
    </lineage>
</organism>
<protein>
    <submittedName>
        <fullName evidence="2">Uncharacterized protein</fullName>
    </submittedName>
</protein>
<reference evidence="2 3" key="1">
    <citation type="submission" date="2023-03" db="EMBL/GenBank/DDBJ databases">
        <title>High-quality genome of Scylla paramamosain provides insights in environmental adaptation.</title>
        <authorList>
            <person name="Zhang L."/>
        </authorList>
    </citation>
    <scope>NUCLEOTIDE SEQUENCE [LARGE SCALE GENOMIC DNA]</scope>
    <source>
        <strain evidence="2">LZ_2023a</strain>
        <tissue evidence="2">Muscle</tissue>
    </source>
</reference>
<evidence type="ECO:0000313" key="3">
    <source>
        <dbReference type="Proteomes" id="UP001487740"/>
    </source>
</evidence>
<feature type="region of interest" description="Disordered" evidence="1">
    <location>
        <begin position="1"/>
        <end position="20"/>
    </location>
</feature>
<gene>
    <name evidence="2" type="ORF">O3P69_016984</name>
</gene>